<gene>
    <name evidence="7" type="ORF">H3H39_08720</name>
</gene>
<feature type="transmembrane region" description="Helical" evidence="6">
    <location>
        <begin position="38"/>
        <end position="63"/>
    </location>
</feature>
<sequence>MKLYPLFLMMATITVLTPGPGVVMTLTNTLRYGLRRALGGILGIAAGALVVAGLSATGLGILLSTSATAFTAMKLLGAAYLLYLGIRLWRSPAFHFTARESGNARFARFFAEGLSLQLTNPKAIFFFLSVLPQFIDAHVSFASQFLILVLTYSGLVVAIHCLYGVLAQRAETWLTSERGGKIISKTGAITFMLFSVGLASTSR</sequence>
<evidence type="ECO:0000313" key="7">
    <source>
        <dbReference type="EMBL" id="MBA5687136.1"/>
    </source>
</evidence>
<evidence type="ECO:0000256" key="3">
    <source>
        <dbReference type="ARBA" id="ARBA00022692"/>
    </source>
</evidence>
<dbReference type="Proteomes" id="UP000573499">
    <property type="component" value="Unassembled WGS sequence"/>
</dbReference>
<keyword evidence="4 6" id="KW-1133">Transmembrane helix</keyword>
<comment type="subcellular location">
    <subcellularLocation>
        <location evidence="1">Cell membrane</location>
        <topology evidence="1">Multi-pass membrane protein</topology>
    </subcellularLocation>
</comment>
<evidence type="ECO:0000256" key="6">
    <source>
        <dbReference type="SAM" id="Phobius"/>
    </source>
</evidence>
<dbReference type="PANTHER" id="PTHR30086:SF20">
    <property type="entry name" value="ARGININE EXPORTER PROTEIN ARGO-RELATED"/>
    <property type="match status" value="1"/>
</dbReference>
<dbReference type="PIRSF" id="PIRSF006324">
    <property type="entry name" value="LeuE"/>
    <property type="match status" value="1"/>
</dbReference>
<dbReference type="EMBL" id="JACEZU010000003">
    <property type="protein sequence ID" value="MBA5687136.1"/>
    <property type="molecule type" value="Genomic_DNA"/>
</dbReference>
<dbReference type="InterPro" id="IPR001123">
    <property type="entry name" value="LeuE-type"/>
</dbReference>
<accession>A0A7W2IK98</accession>
<feature type="transmembrane region" description="Helical" evidence="6">
    <location>
        <begin position="69"/>
        <end position="89"/>
    </location>
</feature>
<dbReference type="GO" id="GO:0005886">
    <property type="term" value="C:plasma membrane"/>
    <property type="evidence" value="ECO:0007669"/>
    <property type="project" value="UniProtKB-SubCell"/>
</dbReference>
<feature type="transmembrane region" description="Helical" evidence="6">
    <location>
        <begin position="182"/>
        <end position="200"/>
    </location>
</feature>
<dbReference type="Pfam" id="PF01810">
    <property type="entry name" value="LysE"/>
    <property type="match status" value="1"/>
</dbReference>
<feature type="transmembrane region" description="Helical" evidence="6">
    <location>
        <begin position="109"/>
        <end position="135"/>
    </location>
</feature>
<dbReference type="AlphaFoldDB" id="A0A7W2IK98"/>
<feature type="transmembrane region" description="Helical" evidence="6">
    <location>
        <begin position="141"/>
        <end position="162"/>
    </location>
</feature>
<feature type="transmembrane region" description="Helical" evidence="6">
    <location>
        <begin position="6"/>
        <end position="26"/>
    </location>
</feature>
<evidence type="ECO:0000256" key="2">
    <source>
        <dbReference type="ARBA" id="ARBA00022475"/>
    </source>
</evidence>
<dbReference type="RefSeq" id="WP_182152961.1">
    <property type="nucleotide sequence ID" value="NZ_JACEZU010000003.1"/>
</dbReference>
<keyword evidence="8" id="KW-1185">Reference proteome</keyword>
<dbReference type="GO" id="GO:0015171">
    <property type="term" value="F:amino acid transmembrane transporter activity"/>
    <property type="evidence" value="ECO:0007669"/>
    <property type="project" value="TreeGrafter"/>
</dbReference>
<proteinExistence type="predicted"/>
<evidence type="ECO:0000313" key="8">
    <source>
        <dbReference type="Proteomes" id="UP000573499"/>
    </source>
</evidence>
<evidence type="ECO:0000256" key="5">
    <source>
        <dbReference type="ARBA" id="ARBA00023136"/>
    </source>
</evidence>
<keyword evidence="2" id="KW-1003">Cell membrane</keyword>
<dbReference type="PANTHER" id="PTHR30086">
    <property type="entry name" value="ARGININE EXPORTER PROTEIN ARGO"/>
    <property type="match status" value="1"/>
</dbReference>
<evidence type="ECO:0000256" key="1">
    <source>
        <dbReference type="ARBA" id="ARBA00004651"/>
    </source>
</evidence>
<organism evidence="7 8">
    <name type="scientific">Rugamonas apoptosis</name>
    <dbReference type="NCBI Taxonomy" id="2758570"/>
    <lineage>
        <taxon>Bacteria</taxon>
        <taxon>Pseudomonadati</taxon>
        <taxon>Pseudomonadota</taxon>
        <taxon>Betaproteobacteria</taxon>
        <taxon>Burkholderiales</taxon>
        <taxon>Oxalobacteraceae</taxon>
        <taxon>Telluria group</taxon>
        <taxon>Rugamonas</taxon>
    </lineage>
</organism>
<reference evidence="7 8" key="1">
    <citation type="submission" date="2020-07" db="EMBL/GenBank/DDBJ databases">
        <title>Novel species isolated from subtropical streams in China.</title>
        <authorList>
            <person name="Lu H."/>
        </authorList>
    </citation>
    <scope>NUCLEOTIDE SEQUENCE [LARGE SCALE GENOMIC DNA]</scope>
    <source>
        <strain evidence="7 8">LX47W</strain>
    </source>
</reference>
<keyword evidence="3 6" id="KW-0812">Transmembrane</keyword>
<keyword evidence="5 6" id="KW-0472">Membrane</keyword>
<evidence type="ECO:0000256" key="4">
    <source>
        <dbReference type="ARBA" id="ARBA00022989"/>
    </source>
</evidence>
<name>A0A7W2IK98_9BURK</name>
<protein>
    <submittedName>
        <fullName evidence="7">LysE family translocator</fullName>
    </submittedName>
</protein>
<comment type="caution">
    <text evidence="7">The sequence shown here is derived from an EMBL/GenBank/DDBJ whole genome shotgun (WGS) entry which is preliminary data.</text>
</comment>